<sequence length="175" mass="17772">MAHSETTSDELFALAMSGEAERLAESLVHMTAEVGKAGVASMRDADGGAAACAVAAPANAAPSVPAETAVEDATLPIGCLSRKVEAAVRASDATLLHSLLKEAGASEGGVDELMQHRVGGGRTLLHLATASDDFYCTSLLVEAGFDVAAVDDDGATPVDLTDQAMVRGYLAARSQ</sequence>
<evidence type="ECO:0000313" key="2">
    <source>
        <dbReference type="EMBL" id="KNC49722.1"/>
    </source>
</evidence>
<dbReference type="InterPro" id="IPR036770">
    <property type="entry name" value="Ankyrin_rpt-contain_sf"/>
</dbReference>
<dbReference type="Proteomes" id="UP000054408">
    <property type="component" value="Unassembled WGS sequence"/>
</dbReference>
<keyword evidence="1" id="KW-0040">ANK repeat</keyword>
<dbReference type="GeneID" id="25565271"/>
<dbReference type="PROSITE" id="PS50297">
    <property type="entry name" value="ANK_REP_REGION"/>
    <property type="match status" value="1"/>
</dbReference>
<dbReference type="EMBL" id="GL349457">
    <property type="protein sequence ID" value="KNC49722.1"/>
    <property type="molecule type" value="Genomic_DNA"/>
</dbReference>
<accession>A0A0L0DBK8</accession>
<dbReference type="Gene3D" id="1.25.40.20">
    <property type="entry name" value="Ankyrin repeat-containing domain"/>
    <property type="match status" value="1"/>
</dbReference>
<feature type="repeat" description="ANK" evidence="1">
    <location>
        <begin position="120"/>
        <end position="152"/>
    </location>
</feature>
<reference evidence="2 3" key="1">
    <citation type="submission" date="2010-05" db="EMBL/GenBank/DDBJ databases">
        <title>The Genome Sequence of Thecamonas trahens ATCC 50062.</title>
        <authorList>
            <consortium name="The Broad Institute Genome Sequencing Platform"/>
            <person name="Russ C."/>
            <person name="Cuomo C."/>
            <person name="Shea T."/>
            <person name="Young S.K."/>
            <person name="Zeng Q."/>
            <person name="Koehrsen M."/>
            <person name="Haas B."/>
            <person name="Borodovsky M."/>
            <person name="Guigo R."/>
            <person name="Alvarado L."/>
            <person name="Berlin A."/>
            <person name="Bochicchio J."/>
            <person name="Borenstein D."/>
            <person name="Chapman S."/>
            <person name="Chen Z."/>
            <person name="Freedman E."/>
            <person name="Gellesch M."/>
            <person name="Goldberg J."/>
            <person name="Griggs A."/>
            <person name="Gujja S."/>
            <person name="Heilman E."/>
            <person name="Heiman D."/>
            <person name="Hepburn T."/>
            <person name="Howarth C."/>
            <person name="Jen D."/>
            <person name="Larson L."/>
            <person name="Mehta T."/>
            <person name="Park D."/>
            <person name="Pearson M."/>
            <person name="Roberts A."/>
            <person name="Saif S."/>
            <person name="Shenoy N."/>
            <person name="Sisk P."/>
            <person name="Stolte C."/>
            <person name="Sykes S."/>
            <person name="Thomson T."/>
            <person name="Walk T."/>
            <person name="White J."/>
            <person name="Yandava C."/>
            <person name="Burger G."/>
            <person name="Gray M.W."/>
            <person name="Holland P.W.H."/>
            <person name="King N."/>
            <person name="Lang F.B.F."/>
            <person name="Roger A.J."/>
            <person name="Ruiz-Trillo I."/>
            <person name="Lander E."/>
            <person name="Nusbaum C."/>
        </authorList>
    </citation>
    <scope>NUCLEOTIDE SEQUENCE [LARGE SCALE GENOMIC DNA]</scope>
    <source>
        <strain evidence="2 3">ATCC 50062</strain>
    </source>
</reference>
<dbReference type="AlphaFoldDB" id="A0A0L0DBK8"/>
<dbReference type="RefSeq" id="XP_013757513.1">
    <property type="nucleotide sequence ID" value="XM_013902059.1"/>
</dbReference>
<name>A0A0L0DBK8_THETB</name>
<protein>
    <submittedName>
        <fullName evidence="2">Uncharacterized protein</fullName>
    </submittedName>
</protein>
<evidence type="ECO:0000313" key="3">
    <source>
        <dbReference type="Proteomes" id="UP000054408"/>
    </source>
</evidence>
<gene>
    <name evidence="2" type="ORF">AMSG_05989</name>
</gene>
<evidence type="ECO:0000256" key="1">
    <source>
        <dbReference type="PROSITE-ProRule" id="PRU00023"/>
    </source>
</evidence>
<dbReference type="PROSITE" id="PS50088">
    <property type="entry name" value="ANK_REPEAT"/>
    <property type="match status" value="1"/>
</dbReference>
<proteinExistence type="predicted"/>
<organism evidence="2 3">
    <name type="scientific">Thecamonas trahens ATCC 50062</name>
    <dbReference type="NCBI Taxonomy" id="461836"/>
    <lineage>
        <taxon>Eukaryota</taxon>
        <taxon>Apusozoa</taxon>
        <taxon>Apusomonadida</taxon>
        <taxon>Apusomonadidae</taxon>
        <taxon>Thecamonas</taxon>
    </lineage>
</organism>
<dbReference type="InterPro" id="IPR002110">
    <property type="entry name" value="Ankyrin_rpt"/>
</dbReference>
<keyword evidence="3" id="KW-1185">Reference proteome</keyword>
<dbReference type="SUPFAM" id="SSF48403">
    <property type="entry name" value="Ankyrin repeat"/>
    <property type="match status" value="1"/>
</dbReference>